<dbReference type="AlphaFoldDB" id="A0AAV4P8E2"/>
<sequence>MKLITVHIEDNLALIKTRQKYCFEILPQTISNLKRLCPGRDFSNEVLIRRRKALFSDKHSVTKVPHFVNLRSHLLRNGGTSAVSLTTYEI</sequence>
<protein>
    <submittedName>
        <fullName evidence="1">Uncharacterized protein</fullName>
    </submittedName>
</protein>
<evidence type="ECO:0000313" key="2">
    <source>
        <dbReference type="Proteomes" id="UP001054945"/>
    </source>
</evidence>
<keyword evidence="2" id="KW-1185">Reference proteome</keyword>
<proteinExistence type="predicted"/>
<comment type="caution">
    <text evidence="1">The sequence shown here is derived from an EMBL/GenBank/DDBJ whole genome shotgun (WGS) entry which is preliminary data.</text>
</comment>
<gene>
    <name evidence="1" type="ORF">CEXT_164131</name>
</gene>
<evidence type="ECO:0000313" key="1">
    <source>
        <dbReference type="EMBL" id="GIX93294.1"/>
    </source>
</evidence>
<reference evidence="1 2" key="1">
    <citation type="submission" date="2021-06" db="EMBL/GenBank/DDBJ databases">
        <title>Caerostris extrusa draft genome.</title>
        <authorList>
            <person name="Kono N."/>
            <person name="Arakawa K."/>
        </authorList>
    </citation>
    <scope>NUCLEOTIDE SEQUENCE [LARGE SCALE GENOMIC DNA]</scope>
</reference>
<organism evidence="1 2">
    <name type="scientific">Caerostris extrusa</name>
    <name type="common">Bark spider</name>
    <name type="synonym">Caerostris bankana</name>
    <dbReference type="NCBI Taxonomy" id="172846"/>
    <lineage>
        <taxon>Eukaryota</taxon>
        <taxon>Metazoa</taxon>
        <taxon>Ecdysozoa</taxon>
        <taxon>Arthropoda</taxon>
        <taxon>Chelicerata</taxon>
        <taxon>Arachnida</taxon>
        <taxon>Araneae</taxon>
        <taxon>Araneomorphae</taxon>
        <taxon>Entelegynae</taxon>
        <taxon>Araneoidea</taxon>
        <taxon>Araneidae</taxon>
        <taxon>Caerostris</taxon>
    </lineage>
</organism>
<name>A0AAV4P8E2_CAEEX</name>
<dbReference type="Proteomes" id="UP001054945">
    <property type="component" value="Unassembled WGS sequence"/>
</dbReference>
<accession>A0AAV4P8E2</accession>
<dbReference type="EMBL" id="BPLR01004227">
    <property type="protein sequence ID" value="GIX93294.1"/>
    <property type="molecule type" value="Genomic_DNA"/>
</dbReference>